<reference evidence="1" key="1">
    <citation type="journal article" date="2020" name="Nature">
        <title>Giant virus diversity and host interactions through global metagenomics.</title>
        <authorList>
            <person name="Schulz F."/>
            <person name="Roux S."/>
            <person name="Paez-Espino D."/>
            <person name="Jungbluth S."/>
            <person name="Walsh D.A."/>
            <person name="Denef V.J."/>
            <person name="McMahon K.D."/>
            <person name="Konstantinidis K.T."/>
            <person name="Eloe-Fadrosh E.A."/>
            <person name="Kyrpides N.C."/>
            <person name="Woyke T."/>
        </authorList>
    </citation>
    <scope>NUCLEOTIDE SEQUENCE</scope>
    <source>
        <strain evidence="1">GVMAG-M-3300020192-26</strain>
    </source>
</reference>
<sequence>MENSIVFPRALEQIVDALKYCKIEFSTIPELEPGRIPSDRTRIILDNEVTIFFNADNSWTVEQSGVSETFTTYYLIDHILSCPSPDNFFVTAVIGSTTYMKMFNARVGGKMMQLLTEQRKIDIIVNSLTSYTITKEGIKYALGLDNGYWYIHCGTYSKKIEQNEIESRTLKQIHADLISL</sequence>
<proteinExistence type="predicted"/>
<name>A0A6C0C7S4_9ZZZZ</name>
<dbReference type="AlphaFoldDB" id="A0A6C0C7S4"/>
<protein>
    <submittedName>
        <fullName evidence="1">Uncharacterized protein</fullName>
    </submittedName>
</protein>
<organism evidence="1">
    <name type="scientific">viral metagenome</name>
    <dbReference type="NCBI Taxonomy" id="1070528"/>
    <lineage>
        <taxon>unclassified sequences</taxon>
        <taxon>metagenomes</taxon>
        <taxon>organismal metagenomes</taxon>
    </lineage>
</organism>
<dbReference type="EMBL" id="MN739355">
    <property type="protein sequence ID" value="QHT00393.1"/>
    <property type="molecule type" value="Genomic_DNA"/>
</dbReference>
<accession>A0A6C0C7S4</accession>
<evidence type="ECO:0000313" key="1">
    <source>
        <dbReference type="EMBL" id="QHT00393.1"/>
    </source>
</evidence>